<keyword evidence="3" id="KW-1185">Reference proteome</keyword>
<feature type="chain" id="PRO_5036211328" evidence="1">
    <location>
        <begin position="27"/>
        <end position="68"/>
    </location>
</feature>
<accession>A0A7R9LRI1</accession>
<organism evidence="2">
    <name type="scientific">Medioppia subpectinata</name>
    <dbReference type="NCBI Taxonomy" id="1979941"/>
    <lineage>
        <taxon>Eukaryota</taxon>
        <taxon>Metazoa</taxon>
        <taxon>Ecdysozoa</taxon>
        <taxon>Arthropoda</taxon>
        <taxon>Chelicerata</taxon>
        <taxon>Arachnida</taxon>
        <taxon>Acari</taxon>
        <taxon>Acariformes</taxon>
        <taxon>Sarcoptiformes</taxon>
        <taxon>Oribatida</taxon>
        <taxon>Brachypylina</taxon>
        <taxon>Oppioidea</taxon>
        <taxon>Oppiidae</taxon>
        <taxon>Medioppia</taxon>
    </lineage>
</organism>
<reference evidence="2" key="1">
    <citation type="submission" date="2020-11" db="EMBL/GenBank/DDBJ databases">
        <authorList>
            <person name="Tran Van P."/>
        </authorList>
    </citation>
    <scope>NUCLEOTIDE SEQUENCE</scope>
</reference>
<proteinExistence type="predicted"/>
<keyword evidence="1" id="KW-0732">Signal</keyword>
<gene>
    <name evidence="2" type="ORF">OSB1V03_LOCUS20965</name>
</gene>
<name>A0A7R9LRI1_9ACAR</name>
<dbReference type="Proteomes" id="UP000759131">
    <property type="component" value="Unassembled WGS sequence"/>
</dbReference>
<dbReference type="AlphaFoldDB" id="A0A7R9LRI1"/>
<feature type="signal peptide" evidence="1">
    <location>
        <begin position="1"/>
        <end position="26"/>
    </location>
</feature>
<sequence length="68" mass="7584">MMTFFFDMLSIKCLLLCALMASQTMAEEAVQKGLHMRDIYKALKDGLKVMTEIPKALMSTIDGVLLAL</sequence>
<feature type="non-terminal residue" evidence="2">
    <location>
        <position position="1"/>
    </location>
</feature>
<evidence type="ECO:0000313" key="3">
    <source>
        <dbReference type="Proteomes" id="UP000759131"/>
    </source>
</evidence>
<dbReference type="EMBL" id="CAJPIZ010036772">
    <property type="protein sequence ID" value="CAG2121019.1"/>
    <property type="molecule type" value="Genomic_DNA"/>
</dbReference>
<evidence type="ECO:0000256" key="1">
    <source>
        <dbReference type="SAM" id="SignalP"/>
    </source>
</evidence>
<evidence type="ECO:0000313" key="2">
    <source>
        <dbReference type="EMBL" id="CAD7646421.1"/>
    </source>
</evidence>
<dbReference type="EMBL" id="OC891347">
    <property type="protein sequence ID" value="CAD7646421.1"/>
    <property type="molecule type" value="Genomic_DNA"/>
</dbReference>
<protein>
    <submittedName>
        <fullName evidence="2">Uncharacterized protein</fullName>
    </submittedName>
</protein>